<keyword evidence="3" id="KW-0812">Transmembrane</keyword>
<name>A0A268AFJ6_9BACI</name>
<dbReference type="SMART" id="SM00283">
    <property type="entry name" value="MA"/>
    <property type="match status" value="1"/>
</dbReference>
<dbReference type="AlphaFoldDB" id="A0A268AFJ6"/>
<gene>
    <name evidence="5" type="ORF">CHH64_04025</name>
</gene>
<evidence type="ECO:0000256" key="2">
    <source>
        <dbReference type="PROSITE-ProRule" id="PRU00284"/>
    </source>
</evidence>
<feature type="domain" description="Methyl-accepting transducer" evidence="4">
    <location>
        <begin position="92"/>
        <end position="349"/>
    </location>
</feature>
<dbReference type="Pfam" id="PF00015">
    <property type="entry name" value="MCPsignal"/>
    <property type="match status" value="1"/>
</dbReference>
<evidence type="ECO:0000313" key="6">
    <source>
        <dbReference type="Proteomes" id="UP000216013"/>
    </source>
</evidence>
<organism evidence="5 6">
    <name type="scientific">Terribacillus saccharophilus</name>
    <dbReference type="NCBI Taxonomy" id="361277"/>
    <lineage>
        <taxon>Bacteria</taxon>
        <taxon>Bacillati</taxon>
        <taxon>Bacillota</taxon>
        <taxon>Bacilli</taxon>
        <taxon>Bacillales</taxon>
        <taxon>Bacillaceae</taxon>
        <taxon>Terribacillus</taxon>
    </lineage>
</organism>
<sequence length="354" mass="38354">MKKSQVFSLLSAGYLYAVLLFLQNERVFLLDWWINLFIGLVLVGGSLTYVLLHKKEAVEPTDEQLVEIPISQEAAATVEPEVEPERESALIKLEQTDEALNQIVTALEEVTIGSENQSQASSELAATMQKFAENVMMVALKGEDAKQGAVAMDALTKEGASHMNDSVSHMETITSKITFSYEKVRGLNGKTDQISTLLKTIKDIADQTNLLALNAAIEAARAGDQGRGFAVVADEVRKLSDQVRIAVTDITGVFQAIQTESKEAVEALGAGQEAVVAGSDKITTTQNTFEQLHAEITITSNQIEAIAVAMYEVLDNTRGVTDSINSIVSVAEQNAASMQEVTAITQDIQQNFKN</sequence>
<evidence type="ECO:0000313" key="5">
    <source>
        <dbReference type="EMBL" id="PAD22881.1"/>
    </source>
</evidence>
<keyword evidence="3" id="KW-1133">Transmembrane helix</keyword>
<dbReference type="Proteomes" id="UP000216013">
    <property type="component" value="Unassembled WGS sequence"/>
</dbReference>
<dbReference type="PANTHER" id="PTHR32089">
    <property type="entry name" value="METHYL-ACCEPTING CHEMOTAXIS PROTEIN MCPB"/>
    <property type="match status" value="1"/>
</dbReference>
<evidence type="ECO:0000256" key="3">
    <source>
        <dbReference type="SAM" id="Phobius"/>
    </source>
</evidence>
<keyword evidence="1 2" id="KW-0807">Transducer</keyword>
<dbReference type="GO" id="GO:0007165">
    <property type="term" value="P:signal transduction"/>
    <property type="evidence" value="ECO:0007669"/>
    <property type="project" value="UniProtKB-KW"/>
</dbReference>
<dbReference type="Gene3D" id="1.10.287.950">
    <property type="entry name" value="Methyl-accepting chemotaxis protein"/>
    <property type="match status" value="1"/>
</dbReference>
<dbReference type="PROSITE" id="PS50111">
    <property type="entry name" value="CHEMOTAXIS_TRANSDUC_2"/>
    <property type="match status" value="1"/>
</dbReference>
<evidence type="ECO:0000256" key="1">
    <source>
        <dbReference type="ARBA" id="ARBA00023224"/>
    </source>
</evidence>
<dbReference type="PANTHER" id="PTHR32089:SF112">
    <property type="entry name" value="LYSOZYME-LIKE PROTEIN-RELATED"/>
    <property type="match status" value="1"/>
</dbReference>
<dbReference type="EMBL" id="NPBV01000002">
    <property type="protein sequence ID" value="PAD22881.1"/>
    <property type="molecule type" value="Genomic_DNA"/>
</dbReference>
<reference evidence="5 6" key="1">
    <citation type="submission" date="2017-07" db="EMBL/GenBank/DDBJ databases">
        <title>Isolation and whole genome analysis of endospore-forming bacteria from heroin.</title>
        <authorList>
            <person name="Kalinowski J."/>
            <person name="Ahrens B."/>
            <person name="Al-Dilaimi A."/>
            <person name="Winkler A."/>
            <person name="Wibberg D."/>
            <person name="Schleenbecker U."/>
            <person name="Ruckert C."/>
            <person name="Wolfel R."/>
            <person name="Grass G."/>
        </authorList>
    </citation>
    <scope>NUCLEOTIDE SEQUENCE [LARGE SCALE GENOMIC DNA]</scope>
    <source>
        <strain evidence="5 6">7528</strain>
    </source>
</reference>
<protein>
    <recommendedName>
        <fullName evidence="4">Methyl-accepting transducer domain-containing protein</fullName>
    </recommendedName>
</protein>
<dbReference type="GO" id="GO:0016020">
    <property type="term" value="C:membrane"/>
    <property type="evidence" value="ECO:0007669"/>
    <property type="project" value="InterPro"/>
</dbReference>
<evidence type="ECO:0000259" key="4">
    <source>
        <dbReference type="PROSITE" id="PS50111"/>
    </source>
</evidence>
<comment type="caution">
    <text evidence="5">The sequence shown here is derived from an EMBL/GenBank/DDBJ whole genome shotgun (WGS) entry which is preliminary data.</text>
</comment>
<dbReference type="RefSeq" id="WP_095260512.1">
    <property type="nucleotide sequence ID" value="NZ_NPBV01000002.1"/>
</dbReference>
<feature type="transmembrane region" description="Helical" evidence="3">
    <location>
        <begin position="33"/>
        <end position="52"/>
    </location>
</feature>
<dbReference type="InterPro" id="IPR004089">
    <property type="entry name" value="MCPsignal_dom"/>
</dbReference>
<dbReference type="SUPFAM" id="SSF58104">
    <property type="entry name" value="Methyl-accepting chemotaxis protein (MCP) signaling domain"/>
    <property type="match status" value="1"/>
</dbReference>
<keyword evidence="3" id="KW-0472">Membrane</keyword>
<accession>A0A268AFJ6</accession>
<proteinExistence type="predicted"/>